<evidence type="ECO:0000313" key="2">
    <source>
        <dbReference type="Proteomes" id="UP001155840"/>
    </source>
</evidence>
<accession>A0AA43ZEL9</accession>
<dbReference type="Proteomes" id="UP001155840">
    <property type="component" value="Unassembled WGS sequence"/>
</dbReference>
<dbReference type="AlphaFoldDB" id="A0AA43ZEL9"/>
<name>A0AA43ZEL9_9HYPH</name>
<protein>
    <submittedName>
        <fullName evidence="1">Uncharacterized protein</fullName>
    </submittedName>
</protein>
<proteinExistence type="predicted"/>
<dbReference type="EMBL" id="JAANCM010000002">
    <property type="protein sequence ID" value="NHT75076.1"/>
    <property type="molecule type" value="Genomic_DNA"/>
</dbReference>
<sequence length="129" mass="14549">MAALPFPYSQAANAIENAIWEGRAEEALQKLIHALRQKPDDRAVRHAAANWIERIGLPPGAQKRLRNGNPELPEDWLDISQMFGELQGAGRTYAEAEAKTAAHFGCSNRHVQRCVAEWRRASAYREEEE</sequence>
<organism evidence="1 2">
    <name type="scientific">Ferranicluibacter rubi</name>
    <dbReference type="NCBI Taxonomy" id="2715133"/>
    <lineage>
        <taxon>Bacteria</taxon>
        <taxon>Pseudomonadati</taxon>
        <taxon>Pseudomonadota</taxon>
        <taxon>Alphaproteobacteria</taxon>
        <taxon>Hyphomicrobiales</taxon>
        <taxon>Rhizobiaceae</taxon>
        <taxon>Ferranicluibacter</taxon>
    </lineage>
</organism>
<evidence type="ECO:0000313" key="1">
    <source>
        <dbReference type="EMBL" id="NHT75076.1"/>
    </source>
</evidence>
<keyword evidence="2" id="KW-1185">Reference proteome</keyword>
<gene>
    <name evidence="1" type="ORF">G8E10_04805</name>
</gene>
<dbReference type="RefSeq" id="WP_167127457.1">
    <property type="nucleotide sequence ID" value="NZ_JAANCM010000002.1"/>
</dbReference>
<reference evidence="1" key="1">
    <citation type="submission" date="2020-03" db="EMBL/GenBank/DDBJ databases">
        <title>Ferranicluibacter endophyticum gen. nov., sp. nov., a new genus isolated from Rubus ulmifolius Schott. stem.</title>
        <authorList>
            <person name="Roca-Couso R."/>
            <person name="Flores-Felix J.D."/>
            <person name="Igual J.M."/>
            <person name="Rivas R."/>
        </authorList>
    </citation>
    <scope>NUCLEOTIDE SEQUENCE</scope>
    <source>
        <strain evidence="1">CRRU44</strain>
    </source>
</reference>
<comment type="caution">
    <text evidence="1">The sequence shown here is derived from an EMBL/GenBank/DDBJ whole genome shotgun (WGS) entry which is preliminary data.</text>
</comment>